<feature type="domain" description="DUF7949" evidence="5">
    <location>
        <begin position="991"/>
        <end position="1025"/>
    </location>
</feature>
<dbReference type="Pfam" id="PF25820">
    <property type="entry name" value="DUF7949"/>
    <property type="match status" value="1"/>
</dbReference>
<evidence type="ECO:0000259" key="4">
    <source>
        <dbReference type="Pfam" id="PF24893"/>
    </source>
</evidence>
<evidence type="ECO:0000259" key="2">
    <source>
        <dbReference type="Pfam" id="PF23033"/>
    </source>
</evidence>
<name>A0A151Z7Q4_TIELA</name>
<feature type="domain" description="DUF7034" evidence="2">
    <location>
        <begin position="769"/>
        <end position="894"/>
    </location>
</feature>
<dbReference type="Proteomes" id="UP000076078">
    <property type="component" value="Unassembled WGS sequence"/>
</dbReference>
<protein>
    <recommendedName>
        <fullName evidence="8">EGF-like domain-containing protein</fullName>
    </recommendedName>
</protein>
<reference evidence="6 7" key="1">
    <citation type="submission" date="2015-12" db="EMBL/GenBank/DDBJ databases">
        <title>Dictyostelia acquired genes for synthesis and detection of signals that induce cell-type specialization by lateral gene transfer from prokaryotes.</title>
        <authorList>
            <person name="Gloeckner G."/>
            <person name="Schaap P."/>
        </authorList>
    </citation>
    <scope>NUCLEOTIDE SEQUENCE [LARGE SCALE GENOMIC DNA]</scope>
    <source>
        <strain evidence="6 7">TK</strain>
    </source>
</reference>
<dbReference type="OrthoDB" id="24183at2759"/>
<evidence type="ECO:0008006" key="8">
    <source>
        <dbReference type="Google" id="ProtNLM"/>
    </source>
</evidence>
<evidence type="ECO:0000313" key="6">
    <source>
        <dbReference type="EMBL" id="KYQ89990.1"/>
    </source>
</evidence>
<dbReference type="Pfam" id="PF23033">
    <property type="entry name" value="DUF7034"/>
    <property type="match status" value="1"/>
</dbReference>
<dbReference type="InterPro" id="IPR057709">
    <property type="entry name" value="DUF7949"/>
</dbReference>
<dbReference type="InterPro" id="IPR055462">
    <property type="entry name" value="DUF7034"/>
</dbReference>
<dbReference type="PANTHER" id="PTHR31378">
    <property type="entry name" value="EGF-LIKE DOMAIN-CONTAINING PROTEIN-RELATED-RELATED"/>
    <property type="match status" value="1"/>
</dbReference>
<organism evidence="6 7">
    <name type="scientific">Tieghemostelium lacteum</name>
    <name type="common">Slime mold</name>
    <name type="synonym">Dictyostelium lacteum</name>
    <dbReference type="NCBI Taxonomy" id="361077"/>
    <lineage>
        <taxon>Eukaryota</taxon>
        <taxon>Amoebozoa</taxon>
        <taxon>Evosea</taxon>
        <taxon>Eumycetozoa</taxon>
        <taxon>Dictyostelia</taxon>
        <taxon>Dictyosteliales</taxon>
        <taxon>Raperosteliaceae</taxon>
        <taxon>Tieghemostelium</taxon>
    </lineage>
</organism>
<evidence type="ECO:0000313" key="7">
    <source>
        <dbReference type="Proteomes" id="UP000076078"/>
    </source>
</evidence>
<dbReference type="EMBL" id="LODT01000037">
    <property type="protein sequence ID" value="KYQ89990.1"/>
    <property type="molecule type" value="Genomic_DNA"/>
</dbReference>
<keyword evidence="1" id="KW-0732">Signal</keyword>
<dbReference type="InterPro" id="IPR055463">
    <property type="entry name" value="DUF7035"/>
</dbReference>
<feature type="domain" description="DUF7743" evidence="4">
    <location>
        <begin position="405"/>
        <end position="508"/>
    </location>
</feature>
<keyword evidence="7" id="KW-1185">Reference proteome</keyword>
<feature type="signal peptide" evidence="1">
    <location>
        <begin position="1"/>
        <end position="20"/>
    </location>
</feature>
<dbReference type="InterPro" id="IPR056645">
    <property type="entry name" value="DUF7743"/>
</dbReference>
<evidence type="ECO:0000256" key="1">
    <source>
        <dbReference type="SAM" id="SignalP"/>
    </source>
</evidence>
<dbReference type="AlphaFoldDB" id="A0A151Z7Q4"/>
<feature type="domain" description="DUF7035" evidence="3">
    <location>
        <begin position="616"/>
        <end position="758"/>
    </location>
</feature>
<dbReference type="Pfam" id="PF24893">
    <property type="entry name" value="DUF7743"/>
    <property type="match status" value="1"/>
</dbReference>
<accession>A0A151Z7Q4</accession>
<evidence type="ECO:0000259" key="3">
    <source>
        <dbReference type="Pfam" id="PF23034"/>
    </source>
</evidence>
<comment type="caution">
    <text evidence="6">The sequence shown here is derived from an EMBL/GenBank/DDBJ whole genome shotgun (WGS) entry which is preliminary data.</text>
</comment>
<proteinExistence type="predicted"/>
<gene>
    <name evidence="6" type="ORF">DLAC_08559</name>
</gene>
<evidence type="ECO:0000259" key="5">
    <source>
        <dbReference type="Pfam" id="PF25820"/>
    </source>
</evidence>
<feature type="chain" id="PRO_5007592933" description="EGF-like domain-containing protein" evidence="1">
    <location>
        <begin position="21"/>
        <end position="1076"/>
    </location>
</feature>
<dbReference type="Pfam" id="PF23034">
    <property type="entry name" value="DUF7035"/>
    <property type="match status" value="1"/>
</dbReference>
<dbReference type="InParanoid" id="A0A151Z7Q4"/>
<sequence>MKVFIKLVLIFFGIINLTQKGINDAYAQYVDSCEFIYQILLKAELNDTDISSVTSSITNSTIYLISNDNRNYYFEYLLDVPLNSGGGNISNAFQVNGNSIGGTIEYHCEPSPHPLINRNPFKQFKRSQQPYMYYISLDLGLKKQLHYQIDFPQSNGYFCSYYDQGYSLIVVECLLVALNATTDIQFNIVAQNKITTFIFPSFLKQSDLNPTVSTYEYFDYPNSNTGYKQYYYFVQFTDLYGPFYQIDNPNEYAQNIFYNEPISGNLESTFTVLYYTNLENLSTHQLSTKFLKGNQIETVGQISYTPLVINGGSVVGVTFNQFVNSSVDYEVYLTISNYQSFSLTISQGVEYQGLDLPYPHSVIGRVGNDFILKVVFMVSEITSNFMINYQGTILVNSTVYNNQPIDTSPPGLSNVEIVPINGYLFLIRIQAYDDTGLAFMYVNLQYLTKTDLVSGSLKNGTFEKIVNITNDIGSLYERSVILYDTYDNRATFSPIYGSDFKEIPSFSSFLPHLGTTQISFIRYAMNDIDVSLIGCNNTMFINFTNPIINQIVLVSFDLISFSGIWNPDEQLFTVNFPIDARMFSGYIEYRVSYYYQEYDSRNFPESWKLRVYSEYADKMPPLITNIATSNPILNALGGTISWTFTIEDEHNGLSHGVFCISSTSFTFSQLDIELDMKDKNIYSDNYTIEIQVPPGCLAQSYYISSVSLVDTSGHQSSQDTSVMVLQNGGTTWNGYISPFMKMLNDTSMISKLSIPVDCLTPNSDVTPPAITSLLIYSNDNSSSINLFSNKRSIYINFTVQDTESPISQQVIPKCYIYTSFYQLETTAELKSFDDSVFTAQFQCVLIDVGYGYGYPRPNLLVSVNGLSDIKMNLKGYSSDDLQVAGFNSSIETVFIKQPIISSTSPIPNTGDQLTVFGYGFGIENTTTLKIDYEDSTTVSKSPVFLTDTFLIIDGIKPNQSKFNITAINLIQSNVLLVEPYFIPQPKPQIPCEGNPICGGPSNGVCTFFGCVCFYPWTSNDCMSQIIIIPQPGIVPKKPNLDLSFPLPGGEEVTLSGLIRIESLREMTPDKTAFQNI</sequence>